<reference evidence="4 5" key="2">
    <citation type="submission" date="2016-08" db="EMBL/GenBank/DDBJ databases">
        <title>Pervasive Adenine N6-methylation of Active Genes in Fungi.</title>
        <authorList>
            <consortium name="DOE Joint Genome Institute"/>
            <person name="Mondo S.J."/>
            <person name="Dannebaum R.O."/>
            <person name="Kuo R.C."/>
            <person name="Labutti K."/>
            <person name="Haridas S."/>
            <person name="Kuo A."/>
            <person name="Salamov A."/>
            <person name="Ahrendt S.R."/>
            <person name="Lipzen A."/>
            <person name="Sullivan W."/>
            <person name="Andreopoulos W.B."/>
            <person name="Clum A."/>
            <person name="Lindquist E."/>
            <person name="Daum C."/>
            <person name="Ramamoorthy G.K."/>
            <person name="Gryganskyi A."/>
            <person name="Culley D."/>
            <person name="Magnuson J.K."/>
            <person name="James T.Y."/>
            <person name="O'Malley M.A."/>
            <person name="Stajich J.E."/>
            <person name="Spatafora J.W."/>
            <person name="Visel A."/>
            <person name="Grigoriev I.V."/>
        </authorList>
    </citation>
    <scope>NUCLEOTIDE SEQUENCE [LARGE SCALE GENOMIC DNA]</scope>
    <source>
        <strain evidence="5">finn</strain>
    </source>
</reference>
<evidence type="ECO:0000256" key="2">
    <source>
        <dbReference type="RuleBase" id="RU367162"/>
    </source>
</evidence>
<protein>
    <recommendedName>
        <fullName evidence="2">Type 1 phosphatases regulator</fullName>
    </recommendedName>
</protein>
<dbReference type="PANTHER" id="PTHR20835:SF0">
    <property type="entry name" value="E3 UBIQUITIN-PROTEIN LIGASE PPP1R11"/>
    <property type="match status" value="1"/>
</dbReference>
<dbReference type="PANTHER" id="PTHR20835">
    <property type="entry name" value="E3 UBIQUITIN-PROTEIN LIGASE PPP1R11-RELATED"/>
    <property type="match status" value="1"/>
</dbReference>
<evidence type="ECO:0000313" key="4">
    <source>
        <dbReference type="EMBL" id="ORX43152.1"/>
    </source>
</evidence>
<dbReference type="InterPro" id="IPR011107">
    <property type="entry name" value="PPI_Ypi1"/>
</dbReference>
<dbReference type="EMBL" id="MCFH01000055">
    <property type="protein sequence ID" value="ORX43152.1"/>
    <property type="molecule type" value="Genomic_DNA"/>
</dbReference>
<evidence type="ECO:0000256" key="1">
    <source>
        <dbReference type="ARBA" id="ARBA00005605"/>
    </source>
</evidence>
<keyword evidence="2" id="KW-0539">Nucleus</keyword>
<organism evidence="4 5">
    <name type="scientific">Piromyces finnis</name>
    <dbReference type="NCBI Taxonomy" id="1754191"/>
    <lineage>
        <taxon>Eukaryota</taxon>
        <taxon>Fungi</taxon>
        <taxon>Fungi incertae sedis</taxon>
        <taxon>Chytridiomycota</taxon>
        <taxon>Chytridiomycota incertae sedis</taxon>
        <taxon>Neocallimastigomycetes</taxon>
        <taxon>Neocallimastigales</taxon>
        <taxon>Neocallimastigaceae</taxon>
        <taxon>Piromyces</taxon>
    </lineage>
</organism>
<dbReference type="STRING" id="1754191.A0A1Y1UXU5"/>
<dbReference type="GO" id="GO:0005634">
    <property type="term" value="C:nucleus"/>
    <property type="evidence" value="ECO:0007669"/>
    <property type="project" value="UniProtKB-SubCell"/>
</dbReference>
<dbReference type="OrthoDB" id="307488at2759"/>
<proteinExistence type="inferred from homology"/>
<comment type="function">
    <text evidence="2">Regulator of type 1 phosphatases which maintains protein phosphatase activity under strict control.</text>
</comment>
<dbReference type="AlphaFoldDB" id="A0A1Y1UXU5"/>
<dbReference type="Pfam" id="PF07491">
    <property type="entry name" value="PPI_Ypi1"/>
    <property type="match status" value="1"/>
</dbReference>
<dbReference type="GO" id="GO:0004865">
    <property type="term" value="F:protein serine/threonine phosphatase inhibitor activity"/>
    <property type="evidence" value="ECO:0007669"/>
    <property type="project" value="UniProtKB-UniRule"/>
</dbReference>
<dbReference type="GO" id="GO:0008157">
    <property type="term" value="F:protein phosphatase 1 binding"/>
    <property type="evidence" value="ECO:0007669"/>
    <property type="project" value="TreeGrafter"/>
</dbReference>
<comment type="similarity">
    <text evidence="1 2">Belongs to the YPI1 family.</text>
</comment>
<feature type="region of interest" description="Disordered" evidence="3">
    <location>
        <begin position="71"/>
        <end position="103"/>
    </location>
</feature>
<sequence>MEEENNIQNQIATETIIIEQSTSTNNQITGTLILHGENENERHVRWTNETIDNENMGKKKSKICCIYFKPRNFDDSSSESSSSSDDDNKPNAYERQPKYKKKV</sequence>
<accession>A0A1Y1UXU5</accession>
<evidence type="ECO:0000313" key="5">
    <source>
        <dbReference type="Proteomes" id="UP000193719"/>
    </source>
</evidence>
<comment type="subcellular location">
    <subcellularLocation>
        <location evidence="2">Nucleus</location>
    </subcellularLocation>
</comment>
<keyword evidence="5" id="KW-1185">Reference proteome</keyword>
<dbReference type="Proteomes" id="UP000193719">
    <property type="component" value="Unassembled WGS sequence"/>
</dbReference>
<evidence type="ECO:0000256" key="3">
    <source>
        <dbReference type="SAM" id="MobiDB-lite"/>
    </source>
</evidence>
<name>A0A1Y1UXU5_9FUNG</name>
<comment type="caution">
    <text evidence="4">The sequence shown here is derived from an EMBL/GenBank/DDBJ whole genome shotgun (WGS) entry which is preliminary data.</text>
</comment>
<gene>
    <name evidence="4" type="ORF">BCR36DRAFT_415776</name>
</gene>
<reference evidence="4 5" key="1">
    <citation type="submission" date="2016-08" db="EMBL/GenBank/DDBJ databases">
        <title>Genomes of anaerobic fungi encode conserved fungal cellulosomes for biomass hydrolysis.</title>
        <authorList>
            <consortium name="DOE Joint Genome Institute"/>
            <person name="Haitjema C.H."/>
            <person name="Gilmore S.P."/>
            <person name="Henske J.K."/>
            <person name="Solomon K.V."/>
            <person name="De Groot R."/>
            <person name="Kuo A."/>
            <person name="Mondo S.J."/>
            <person name="Salamov A.A."/>
            <person name="Labutti K."/>
            <person name="Zhao Z."/>
            <person name="Chiniquy J."/>
            <person name="Barry K."/>
            <person name="Brewer H.M."/>
            <person name="Purvine S.O."/>
            <person name="Wright A.T."/>
            <person name="Boxma B."/>
            <person name="Van Alen T."/>
            <person name="Hackstein J.H."/>
            <person name="Baker S.E."/>
            <person name="Grigoriev I.V."/>
            <person name="O'Malley M.A."/>
        </authorList>
    </citation>
    <scope>NUCLEOTIDE SEQUENCE [LARGE SCALE GENOMIC DNA]</scope>
    <source>
        <strain evidence="5">finn</strain>
    </source>
</reference>